<name>A0AAD8IKI5_9APIA</name>
<reference evidence="1" key="1">
    <citation type="submission" date="2023-02" db="EMBL/GenBank/DDBJ databases">
        <title>Genome of toxic invasive species Heracleum sosnowskyi carries increased number of genes despite the absence of recent whole-genome duplications.</title>
        <authorList>
            <person name="Schelkunov M."/>
            <person name="Shtratnikova V."/>
            <person name="Makarenko M."/>
            <person name="Klepikova A."/>
            <person name="Omelchenko D."/>
            <person name="Novikova G."/>
            <person name="Obukhova E."/>
            <person name="Bogdanov V."/>
            <person name="Penin A."/>
            <person name="Logacheva M."/>
        </authorList>
    </citation>
    <scope>NUCLEOTIDE SEQUENCE</scope>
    <source>
        <strain evidence="1">Hsosn_3</strain>
        <tissue evidence="1">Leaf</tissue>
    </source>
</reference>
<evidence type="ECO:0000313" key="2">
    <source>
        <dbReference type="Proteomes" id="UP001237642"/>
    </source>
</evidence>
<organism evidence="1 2">
    <name type="scientific">Heracleum sosnowskyi</name>
    <dbReference type="NCBI Taxonomy" id="360622"/>
    <lineage>
        <taxon>Eukaryota</taxon>
        <taxon>Viridiplantae</taxon>
        <taxon>Streptophyta</taxon>
        <taxon>Embryophyta</taxon>
        <taxon>Tracheophyta</taxon>
        <taxon>Spermatophyta</taxon>
        <taxon>Magnoliopsida</taxon>
        <taxon>eudicotyledons</taxon>
        <taxon>Gunneridae</taxon>
        <taxon>Pentapetalae</taxon>
        <taxon>asterids</taxon>
        <taxon>campanulids</taxon>
        <taxon>Apiales</taxon>
        <taxon>Apiaceae</taxon>
        <taxon>Apioideae</taxon>
        <taxon>apioid superclade</taxon>
        <taxon>Tordylieae</taxon>
        <taxon>Tordyliinae</taxon>
        <taxon>Heracleum</taxon>
    </lineage>
</organism>
<protein>
    <submittedName>
        <fullName evidence="1">DNA-binding protein RAV1</fullName>
    </submittedName>
</protein>
<keyword evidence="2" id="KW-1185">Reference proteome</keyword>
<dbReference type="GO" id="GO:0003677">
    <property type="term" value="F:DNA binding"/>
    <property type="evidence" value="ECO:0007669"/>
    <property type="project" value="UniProtKB-KW"/>
</dbReference>
<dbReference type="AlphaFoldDB" id="A0AAD8IKI5"/>
<reference evidence="1" key="2">
    <citation type="submission" date="2023-05" db="EMBL/GenBank/DDBJ databases">
        <authorList>
            <person name="Schelkunov M.I."/>
        </authorList>
    </citation>
    <scope>NUCLEOTIDE SEQUENCE</scope>
    <source>
        <strain evidence="1">Hsosn_3</strain>
        <tissue evidence="1">Leaf</tissue>
    </source>
</reference>
<dbReference type="InterPro" id="IPR008480">
    <property type="entry name" value="DUF761_pln"/>
</dbReference>
<dbReference type="EMBL" id="JAUIZM010000004">
    <property type="protein sequence ID" value="KAK1386684.1"/>
    <property type="molecule type" value="Genomic_DNA"/>
</dbReference>
<dbReference type="PANTHER" id="PTHR33450:SF4">
    <property type="entry name" value="OS04G0665666 PROTEIN"/>
    <property type="match status" value="1"/>
</dbReference>
<dbReference type="PANTHER" id="PTHR33450">
    <property type="entry name" value="EMB|CAB67623.1-RELATED"/>
    <property type="match status" value="1"/>
</dbReference>
<gene>
    <name evidence="1" type="ORF">POM88_014862</name>
</gene>
<dbReference type="Pfam" id="PF05553">
    <property type="entry name" value="DUF761"/>
    <property type="match status" value="1"/>
</dbReference>
<accession>A0AAD8IKI5</accession>
<evidence type="ECO:0000313" key="1">
    <source>
        <dbReference type="EMBL" id="KAK1386684.1"/>
    </source>
</evidence>
<sequence length="191" mass="21994">MAGPSHLNSPNSLHVFSIKSPSSSSSPTALSTMKLKSIVHSYILSHFFRIARALTKAKSTLIDLLKEIQLLNFIEPSKRQKNKNKLFFGSFRLHYNWCSSHVLPVPSPISHIYHDNTWNSIISPGCSDIEESQLSGYLQWLERKVQEESKTEDMNEIDKLADMFIANCHEKFLLEKQESYRMFQEMMARSV</sequence>
<comment type="caution">
    <text evidence="1">The sequence shown here is derived from an EMBL/GenBank/DDBJ whole genome shotgun (WGS) entry which is preliminary data.</text>
</comment>
<dbReference type="Proteomes" id="UP001237642">
    <property type="component" value="Unassembled WGS sequence"/>
</dbReference>
<proteinExistence type="predicted"/>
<keyword evidence="1" id="KW-0238">DNA-binding</keyword>